<protein>
    <submittedName>
        <fullName evidence="1">21 kDa protein-like</fullName>
    </submittedName>
</protein>
<evidence type="ECO:0000313" key="1">
    <source>
        <dbReference type="EMBL" id="KAJ4706198.1"/>
    </source>
</evidence>
<gene>
    <name evidence="1" type="ORF">OWV82_019880</name>
</gene>
<dbReference type="Proteomes" id="UP001164539">
    <property type="component" value="Chromosome 11"/>
</dbReference>
<proteinExistence type="predicted"/>
<name>A0ACC1X545_MELAZ</name>
<evidence type="ECO:0000313" key="2">
    <source>
        <dbReference type="Proteomes" id="UP001164539"/>
    </source>
</evidence>
<organism evidence="1 2">
    <name type="scientific">Melia azedarach</name>
    <name type="common">Chinaberry tree</name>
    <dbReference type="NCBI Taxonomy" id="155640"/>
    <lineage>
        <taxon>Eukaryota</taxon>
        <taxon>Viridiplantae</taxon>
        <taxon>Streptophyta</taxon>
        <taxon>Embryophyta</taxon>
        <taxon>Tracheophyta</taxon>
        <taxon>Spermatophyta</taxon>
        <taxon>Magnoliopsida</taxon>
        <taxon>eudicotyledons</taxon>
        <taxon>Gunneridae</taxon>
        <taxon>Pentapetalae</taxon>
        <taxon>rosids</taxon>
        <taxon>malvids</taxon>
        <taxon>Sapindales</taxon>
        <taxon>Meliaceae</taxon>
        <taxon>Melia</taxon>
    </lineage>
</organism>
<reference evidence="1 2" key="1">
    <citation type="journal article" date="2023" name="Science">
        <title>Complex scaffold remodeling in plant triterpene biosynthesis.</title>
        <authorList>
            <person name="De La Pena R."/>
            <person name="Hodgson H."/>
            <person name="Liu J.C."/>
            <person name="Stephenson M.J."/>
            <person name="Martin A.C."/>
            <person name="Owen C."/>
            <person name="Harkess A."/>
            <person name="Leebens-Mack J."/>
            <person name="Jimenez L.E."/>
            <person name="Osbourn A."/>
            <person name="Sattely E.S."/>
        </authorList>
    </citation>
    <scope>NUCLEOTIDE SEQUENCE [LARGE SCALE GENOMIC DNA]</scope>
    <source>
        <strain evidence="2">cv. JPN11</strain>
        <tissue evidence="1">Leaf</tissue>
    </source>
</reference>
<sequence length="202" mass="22632">MAREAEPRFSLLMILVLYVGTGAATKYQPSSDHDGIVFVKTSCNSTTLYPNLCMQSLLPYATQIHQSPRQLVLFALSVSKSRTRSAKTFVSKLKERKNLKPREYEGIAECLNQMSDSMYYLGKSVRQLRKTKAKGQRQANGKDYSRRTSAAKAWVNAALTDDETCLDGFADRTLVKDLIHSKIVNAAQHTSNALALLNKFVY</sequence>
<keyword evidence="2" id="KW-1185">Reference proteome</keyword>
<dbReference type="EMBL" id="CM051404">
    <property type="protein sequence ID" value="KAJ4706198.1"/>
    <property type="molecule type" value="Genomic_DNA"/>
</dbReference>
<accession>A0ACC1X545</accession>
<comment type="caution">
    <text evidence="1">The sequence shown here is derived from an EMBL/GenBank/DDBJ whole genome shotgun (WGS) entry which is preliminary data.</text>
</comment>